<dbReference type="SUPFAM" id="SSF48371">
    <property type="entry name" value="ARM repeat"/>
    <property type="match status" value="1"/>
</dbReference>
<organism evidence="1 2">
    <name type="scientific">Thecamonas trahens ATCC 50062</name>
    <dbReference type="NCBI Taxonomy" id="461836"/>
    <lineage>
        <taxon>Eukaryota</taxon>
        <taxon>Apusozoa</taxon>
        <taxon>Apusomonadida</taxon>
        <taxon>Apusomonadidae</taxon>
        <taxon>Thecamonas</taxon>
    </lineage>
</organism>
<sequence length="1117" mass="118935">MRHRKHLSLAKAGKLRAAYTASKASKREARLRAIALASVHRPDRATLVAAGLLPVLAHALASAHAHPDPQLGTLLDTLLLYTAESESASELAAALDVAPHLLRLVREAMPDVAAASLPHADLASRFIALLRALLAAAPPIHEALFRAKAIAVVLGLLPDALAAVPDHRLVSYAFALLADLSAFNSIAAAWASDKALVPPLLDLVNSLCLDPASRQMAAYAVLNLARCRQAHASLVACGLVPALVAALTSAELRVALTDDALVSIALALGALADSPQGIAGVSGSAAIPTLWAVLGGLDAKPDVAVHVMRALSAVSAVDAASDFDPASLLPTLLRHLVVGGPPTVLAEVTSILAFSGYPASVAEQVATFALAQLACRNTPRPLADSCFRLLYRSSVLLPELVLPLVIPGLLANLAAMVSGSYVLHQASKALLQLVRGRLAGPRKDELPPAAVDELLDVLFDSEPSLVSLFPAYFATLLPSAALQAPQTPSHATGTPFLALPGAPSRLLPSSAGLDGDDSDAYSYSSMTDDDASSVYSYDMDALDNRIRIKRKPRKRFKRRRATVDTVADRLRREQKRQSRLRRTRNASRARQLDRRTVFGLGAASTALFDPTDDKLVDLSAHRQELLAEPPTPVGTAPIKDFVITLALADLDLHVCLVDLLVILASHPRAVLRLETSDVVVVILHTWSSVANLLASVRPRSDDATVLRKLLKALIALVDAMLRARPKYMAHVLFFAIDESAPGPAKAFSGYAPVALPRLAAAVLRICMMEPETELLDVLTSLLTFMATHTAVLPLLLSLGDGGSITAGFIFHVVERVLGRCLEHSLAHTAMDDYRFALGVAARLAALAYELLLAVSVTAPFFRDPENRVVVGVVQLLAAKLAAVEPFELADTPLLLALLGPVWLLSRLSRYASATLHAPHADGLAAWIRLLRAAARKGSKLAPLPLHLILGILANLAAVPSIARAMLDSPIFADALTTVARSRPTSQVVFLTTAIVRRLAPTPETLPAALSWLTERMATVRDDDDPETSELGTVAAEQVRVLLRTSARVDAAELSARRKTVLDGRFVYPAGLMSSVTYKAMHDPDWADAKLPPDSNVVAFVDAAFKASLRRNHKPKQP</sequence>
<keyword evidence="2" id="KW-1185">Reference proteome</keyword>
<dbReference type="RefSeq" id="XP_013758601.1">
    <property type="nucleotide sequence ID" value="XM_013903147.1"/>
</dbReference>
<dbReference type="Gene3D" id="1.25.10.10">
    <property type="entry name" value="Leucine-rich Repeat Variant"/>
    <property type="match status" value="1"/>
</dbReference>
<dbReference type="InterPro" id="IPR011989">
    <property type="entry name" value="ARM-like"/>
</dbReference>
<dbReference type="Proteomes" id="UP000054408">
    <property type="component" value="Unassembled WGS sequence"/>
</dbReference>
<name>A0A0L0D813_THETB</name>
<dbReference type="AlphaFoldDB" id="A0A0L0D813"/>
<gene>
    <name evidence="1" type="ORF">AMSG_04937</name>
</gene>
<reference evidence="1 2" key="1">
    <citation type="submission" date="2010-05" db="EMBL/GenBank/DDBJ databases">
        <title>The Genome Sequence of Thecamonas trahens ATCC 50062.</title>
        <authorList>
            <consortium name="The Broad Institute Genome Sequencing Platform"/>
            <person name="Russ C."/>
            <person name="Cuomo C."/>
            <person name="Shea T."/>
            <person name="Young S.K."/>
            <person name="Zeng Q."/>
            <person name="Koehrsen M."/>
            <person name="Haas B."/>
            <person name="Borodovsky M."/>
            <person name="Guigo R."/>
            <person name="Alvarado L."/>
            <person name="Berlin A."/>
            <person name="Bochicchio J."/>
            <person name="Borenstein D."/>
            <person name="Chapman S."/>
            <person name="Chen Z."/>
            <person name="Freedman E."/>
            <person name="Gellesch M."/>
            <person name="Goldberg J."/>
            <person name="Griggs A."/>
            <person name="Gujja S."/>
            <person name="Heilman E."/>
            <person name="Heiman D."/>
            <person name="Hepburn T."/>
            <person name="Howarth C."/>
            <person name="Jen D."/>
            <person name="Larson L."/>
            <person name="Mehta T."/>
            <person name="Park D."/>
            <person name="Pearson M."/>
            <person name="Roberts A."/>
            <person name="Saif S."/>
            <person name="Shenoy N."/>
            <person name="Sisk P."/>
            <person name="Stolte C."/>
            <person name="Sykes S."/>
            <person name="Thomson T."/>
            <person name="Walk T."/>
            <person name="White J."/>
            <person name="Yandava C."/>
            <person name="Burger G."/>
            <person name="Gray M.W."/>
            <person name="Holland P.W.H."/>
            <person name="King N."/>
            <person name="Lang F.B.F."/>
            <person name="Roger A.J."/>
            <person name="Ruiz-Trillo I."/>
            <person name="Lander E."/>
            <person name="Nusbaum C."/>
        </authorList>
    </citation>
    <scope>NUCLEOTIDE SEQUENCE [LARGE SCALE GENOMIC DNA]</scope>
    <source>
        <strain evidence="1 2">ATCC 50062</strain>
    </source>
</reference>
<dbReference type="EMBL" id="GL349451">
    <property type="protein sequence ID" value="KNC48489.1"/>
    <property type="molecule type" value="Genomic_DNA"/>
</dbReference>
<dbReference type="InterPro" id="IPR016024">
    <property type="entry name" value="ARM-type_fold"/>
</dbReference>
<proteinExistence type="predicted"/>
<evidence type="ECO:0000313" key="1">
    <source>
        <dbReference type="EMBL" id="KNC48489.1"/>
    </source>
</evidence>
<dbReference type="GeneID" id="25564451"/>
<protein>
    <submittedName>
        <fullName evidence="1">Uncharacterized protein</fullName>
    </submittedName>
</protein>
<evidence type="ECO:0000313" key="2">
    <source>
        <dbReference type="Proteomes" id="UP000054408"/>
    </source>
</evidence>
<accession>A0A0L0D813</accession>